<keyword evidence="2" id="KW-1185">Reference proteome</keyword>
<dbReference type="EMBL" id="MU003500">
    <property type="protein sequence ID" value="KAF2473136.1"/>
    <property type="molecule type" value="Genomic_DNA"/>
</dbReference>
<evidence type="ECO:0000313" key="2">
    <source>
        <dbReference type="Proteomes" id="UP000799755"/>
    </source>
</evidence>
<comment type="caution">
    <text evidence="1">The sequence shown here is derived from an EMBL/GenBank/DDBJ whole genome shotgun (WGS) entry which is preliminary data.</text>
</comment>
<accession>A0ACB6R3W9</accession>
<dbReference type="Proteomes" id="UP000799755">
    <property type="component" value="Unassembled WGS sequence"/>
</dbReference>
<protein>
    <submittedName>
        <fullName evidence="1">Uncharacterized protein</fullName>
    </submittedName>
</protein>
<reference evidence="1" key="1">
    <citation type="journal article" date="2020" name="Stud. Mycol.">
        <title>101 Dothideomycetes genomes: a test case for predicting lifestyles and emergence of pathogens.</title>
        <authorList>
            <person name="Haridas S."/>
            <person name="Albert R."/>
            <person name="Binder M."/>
            <person name="Bloem J."/>
            <person name="Labutti K."/>
            <person name="Salamov A."/>
            <person name="Andreopoulos B."/>
            <person name="Baker S."/>
            <person name="Barry K."/>
            <person name="Bills G."/>
            <person name="Bluhm B."/>
            <person name="Cannon C."/>
            <person name="Castanera R."/>
            <person name="Culley D."/>
            <person name="Daum C."/>
            <person name="Ezra D."/>
            <person name="Gonzalez J."/>
            <person name="Henrissat B."/>
            <person name="Kuo A."/>
            <person name="Liang C."/>
            <person name="Lipzen A."/>
            <person name="Lutzoni F."/>
            <person name="Magnuson J."/>
            <person name="Mondo S."/>
            <person name="Nolan M."/>
            <person name="Ohm R."/>
            <person name="Pangilinan J."/>
            <person name="Park H.-J."/>
            <person name="Ramirez L."/>
            <person name="Alfaro M."/>
            <person name="Sun H."/>
            <person name="Tritt A."/>
            <person name="Yoshinaga Y."/>
            <person name="Zwiers L.-H."/>
            <person name="Turgeon B."/>
            <person name="Goodwin S."/>
            <person name="Spatafora J."/>
            <person name="Crous P."/>
            <person name="Grigoriev I."/>
        </authorList>
    </citation>
    <scope>NUCLEOTIDE SEQUENCE</scope>
    <source>
        <strain evidence="1">ATCC 200398</strain>
    </source>
</reference>
<proteinExistence type="predicted"/>
<name>A0ACB6R3W9_9PLEO</name>
<evidence type="ECO:0000313" key="1">
    <source>
        <dbReference type="EMBL" id="KAF2473136.1"/>
    </source>
</evidence>
<gene>
    <name evidence="1" type="ORF">BDR25DRAFT_129036</name>
</gene>
<feature type="non-terminal residue" evidence="1">
    <location>
        <position position="1"/>
    </location>
</feature>
<sequence>RASSSLVLGSASCDSLHESRRNECIKPPRRHSSGNPSFNARLSRLDQAIDSATLQRRLVMETKRNGHPPVRSSRTQRVRAAPAPFQWTNPQAPERPGFMWFPVRTYSEPSSSAQSIRQAKRSDHDLPLKPCMKQKSKSAAATPPNGGSTDSEDSHGRRKLRRVKTVDFEGVLSKKLLSLPPLKLWTGQGDLEAGEPFERSKTAMEESSSNRAISVKRVRSCPGPKTKSTLADTAITRTDVHVVAIAPSWSSEEFPATDDDGIDLATPTMQIVESKTGCYEVVWDDVQKEPAIEAGGRCSSAGQALQAAGSFATKGLERVNTKLAEWSWGKDSLTRSYKPRIVVFPDDDGRNPQFGCAVEDDEDLVIIAPPNSERQSAIPSRHPSQPPSARMSRSVSHDDTEPDPAVNATDVSSDRQSLVVPDPEATNSRAGLLIGASRGTRKPSSIRRFSNMEDSDLKFRGHRDSVTLARSRILNAGGVSPELFMHRDSISMAKKRMHAKNHASSSAREIPHLNHVASDPPSPIADLSMSSSSAPTRKNTAEGLKTKDSASMLVRQDASLNRHIRIIE</sequence>
<organism evidence="1 2">
    <name type="scientific">Lindgomyces ingoldianus</name>
    <dbReference type="NCBI Taxonomy" id="673940"/>
    <lineage>
        <taxon>Eukaryota</taxon>
        <taxon>Fungi</taxon>
        <taxon>Dikarya</taxon>
        <taxon>Ascomycota</taxon>
        <taxon>Pezizomycotina</taxon>
        <taxon>Dothideomycetes</taxon>
        <taxon>Pleosporomycetidae</taxon>
        <taxon>Pleosporales</taxon>
        <taxon>Lindgomycetaceae</taxon>
        <taxon>Lindgomyces</taxon>
    </lineage>
</organism>